<dbReference type="PANTHER" id="PTHR46481:SF10">
    <property type="entry name" value="ZINC FINGER BED DOMAIN-CONTAINING PROTEIN 39"/>
    <property type="match status" value="1"/>
</dbReference>
<dbReference type="SUPFAM" id="SSF53098">
    <property type="entry name" value="Ribonuclease H-like"/>
    <property type="match status" value="1"/>
</dbReference>
<dbReference type="AlphaFoldDB" id="A0A409XUL2"/>
<keyword evidence="7" id="KW-1185">Reference proteome</keyword>
<dbReference type="EMBL" id="NHYD01000349">
    <property type="protein sequence ID" value="PPQ94387.1"/>
    <property type="molecule type" value="Genomic_DNA"/>
</dbReference>
<name>A0A409XUL2_PSICY</name>
<evidence type="ECO:0000256" key="3">
    <source>
        <dbReference type="ARBA" id="ARBA00022771"/>
    </source>
</evidence>
<dbReference type="PANTHER" id="PTHR46481">
    <property type="entry name" value="ZINC FINGER BED DOMAIN-CONTAINING PROTEIN 4"/>
    <property type="match status" value="1"/>
</dbReference>
<evidence type="ECO:0000256" key="2">
    <source>
        <dbReference type="ARBA" id="ARBA00022723"/>
    </source>
</evidence>
<evidence type="ECO:0000256" key="5">
    <source>
        <dbReference type="ARBA" id="ARBA00023242"/>
    </source>
</evidence>
<sequence length="286" mass="32656">MVMDKYYQQEVDMLCPGTKLPSSNTVQKDLLEIYTQVSVYICNYFMKLNSTIHLVLDGWTAPLGLVVIWYKDSVIHRAILEFIWLTKKHDGWYLDTVVADCLKWFGLDKNLLGPCKDNASNCNKLAEVLPELLPDFWGTNAHLQCLAHIINLVTKIFISFFFKKPKVRKTVKVMSDSGDKVEQVLEAGDDSDPEDSAIVEEAMINAQEAENDTRQIAHDDVVVLTLQDVAIQEMADKGVIRMDEEEQQALKLFPAVYFYFLLATHFYNCRFQGFWTCLPPAQCIGP</sequence>
<dbReference type="STRING" id="93625.A0A409XUL2"/>
<organism evidence="6 7">
    <name type="scientific">Psilocybe cyanescens</name>
    <dbReference type="NCBI Taxonomy" id="93625"/>
    <lineage>
        <taxon>Eukaryota</taxon>
        <taxon>Fungi</taxon>
        <taxon>Dikarya</taxon>
        <taxon>Basidiomycota</taxon>
        <taxon>Agaricomycotina</taxon>
        <taxon>Agaricomycetes</taxon>
        <taxon>Agaricomycetidae</taxon>
        <taxon>Agaricales</taxon>
        <taxon>Agaricineae</taxon>
        <taxon>Strophariaceae</taxon>
        <taxon>Psilocybe</taxon>
    </lineage>
</organism>
<comment type="subcellular location">
    <subcellularLocation>
        <location evidence="1">Nucleus</location>
    </subcellularLocation>
</comment>
<comment type="caution">
    <text evidence="6">The sequence shown here is derived from an EMBL/GenBank/DDBJ whole genome shotgun (WGS) entry which is preliminary data.</text>
</comment>
<proteinExistence type="predicted"/>
<evidence type="ECO:0000313" key="7">
    <source>
        <dbReference type="Proteomes" id="UP000283269"/>
    </source>
</evidence>
<dbReference type="InterPro" id="IPR012337">
    <property type="entry name" value="RNaseH-like_sf"/>
</dbReference>
<evidence type="ECO:0008006" key="8">
    <source>
        <dbReference type="Google" id="ProtNLM"/>
    </source>
</evidence>
<accession>A0A409XUL2</accession>
<evidence type="ECO:0000313" key="6">
    <source>
        <dbReference type="EMBL" id="PPQ94387.1"/>
    </source>
</evidence>
<keyword evidence="3" id="KW-0863">Zinc-finger</keyword>
<evidence type="ECO:0000256" key="4">
    <source>
        <dbReference type="ARBA" id="ARBA00022833"/>
    </source>
</evidence>
<keyword evidence="2" id="KW-0479">Metal-binding</keyword>
<reference evidence="6 7" key="1">
    <citation type="journal article" date="2018" name="Evol. Lett.">
        <title>Horizontal gene cluster transfer increased hallucinogenic mushroom diversity.</title>
        <authorList>
            <person name="Reynolds H.T."/>
            <person name="Vijayakumar V."/>
            <person name="Gluck-Thaler E."/>
            <person name="Korotkin H.B."/>
            <person name="Matheny P.B."/>
            <person name="Slot J.C."/>
        </authorList>
    </citation>
    <scope>NUCLEOTIDE SEQUENCE [LARGE SCALE GENOMIC DNA]</scope>
    <source>
        <strain evidence="6 7">2631</strain>
    </source>
</reference>
<evidence type="ECO:0000256" key="1">
    <source>
        <dbReference type="ARBA" id="ARBA00004123"/>
    </source>
</evidence>
<gene>
    <name evidence="6" type="ORF">CVT25_002715</name>
</gene>
<dbReference type="GO" id="GO:0008270">
    <property type="term" value="F:zinc ion binding"/>
    <property type="evidence" value="ECO:0007669"/>
    <property type="project" value="UniProtKB-KW"/>
</dbReference>
<dbReference type="OrthoDB" id="2794314at2759"/>
<dbReference type="InterPro" id="IPR052035">
    <property type="entry name" value="ZnF_BED_domain_contain"/>
</dbReference>
<keyword evidence="4" id="KW-0862">Zinc</keyword>
<dbReference type="Proteomes" id="UP000283269">
    <property type="component" value="Unassembled WGS sequence"/>
</dbReference>
<keyword evidence="5" id="KW-0539">Nucleus</keyword>
<dbReference type="InParanoid" id="A0A409XUL2"/>
<dbReference type="GO" id="GO:0005634">
    <property type="term" value="C:nucleus"/>
    <property type="evidence" value="ECO:0007669"/>
    <property type="project" value="UniProtKB-SubCell"/>
</dbReference>
<protein>
    <recommendedName>
        <fullName evidence="8">hAT-like transposase RNase-H fold domain-containing protein</fullName>
    </recommendedName>
</protein>